<keyword evidence="6" id="KW-0175">Coiled coil</keyword>
<comment type="subcellular location">
    <subcellularLocation>
        <location evidence="2">Cytoplasm</location>
    </subcellularLocation>
    <subcellularLocation>
        <location evidence="1">Membrane</location>
        <topology evidence="1">Single-pass membrane protein</topology>
    </subcellularLocation>
</comment>
<dbReference type="InterPro" id="IPR008677">
    <property type="entry name" value="MRVI1"/>
</dbReference>
<keyword evidence="7 9" id="KW-0472">Membrane</keyword>
<keyword evidence="5 9" id="KW-1133">Transmembrane helix</keyword>
<evidence type="ECO:0000313" key="11">
    <source>
        <dbReference type="Proteomes" id="UP000440578"/>
    </source>
</evidence>
<dbReference type="OrthoDB" id="10062605at2759"/>
<sequence>MEDMGEGKMTVNTRQVESIIVINKFSSLALAFKTDRLTLQERLDVQRRHRDQAEHNLELETQRFRDQLMVSGGRFGDQLMVSGGRFGDQLMVSGGRFGDQLMVSGGRFGDQLMQQLSQADEDRPAHLKSLQRQVEIFKQISQRLSSTAEVLGAVQQELRVSHAVEVMTQHVENLRHLYDREHAELEEARRVLASHKLALQEPGATKAGPPGRRRASIAVFAAGRGSPSNGEARPPTVAPPSGSPTNQLLLKRRRNSADGKSFDSITEEKEEEREHDDTGTKPETASDELYRPDEDELRSHVESAVSDELASLRSEQEQLANDLRTLLSRQTGAVVEQTSIAGRVVWDLVRAWPYSREETAHHLRFCCGGLFLVLAVLVLLVPPAFGLRGHQRDV</sequence>
<evidence type="ECO:0000256" key="2">
    <source>
        <dbReference type="ARBA" id="ARBA00004496"/>
    </source>
</evidence>
<dbReference type="AlphaFoldDB" id="A0A6A4VSD4"/>
<evidence type="ECO:0000313" key="10">
    <source>
        <dbReference type="EMBL" id="KAF0292918.1"/>
    </source>
</evidence>
<dbReference type="Pfam" id="PF05781">
    <property type="entry name" value="MRVI1"/>
    <property type="match status" value="1"/>
</dbReference>
<dbReference type="GO" id="GO:0016020">
    <property type="term" value="C:membrane"/>
    <property type="evidence" value="ECO:0007669"/>
    <property type="project" value="UniProtKB-SubCell"/>
</dbReference>
<organism evidence="10 11">
    <name type="scientific">Amphibalanus amphitrite</name>
    <name type="common">Striped barnacle</name>
    <name type="synonym">Balanus amphitrite</name>
    <dbReference type="NCBI Taxonomy" id="1232801"/>
    <lineage>
        <taxon>Eukaryota</taxon>
        <taxon>Metazoa</taxon>
        <taxon>Ecdysozoa</taxon>
        <taxon>Arthropoda</taxon>
        <taxon>Crustacea</taxon>
        <taxon>Multicrustacea</taxon>
        <taxon>Cirripedia</taxon>
        <taxon>Thoracica</taxon>
        <taxon>Thoracicalcarea</taxon>
        <taxon>Balanomorpha</taxon>
        <taxon>Balanoidea</taxon>
        <taxon>Balanidae</taxon>
        <taxon>Amphibalaninae</taxon>
        <taxon>Amphibalanus</taxon>
    </lineage>
</organism>
<feature type="transmembrane region" description="Helical" evidence="9">
    <location>
        <begin position="368"/>
        <end position="387"/>
    </location>
</feature>
<dbReference type="GO" id="GO:0005737">
    <property type="term" value="C:cytoplasm"/>
    <property type="evidence" value="ECO:0007669"/>
    <property type="project" value="UniProtKB-SubCell"/>
</dbReference>
<proteinExistence type="predicted"/>
<comment type="caution">
    <text evidence="10">The sequence shown here is derived from an EMBL/GenBank/DDBJ whole genome shotgun (WGS) entry which is preliminary data.</text>
</comment>
<dbReference type="Proteomes" id="UP000440578">
    <property type="component" value="Unassembled WGS sequence"/>
</dbReference>
<evidence type="ECO:0000256" key="6">
    <source>
        <dbReference type="ARBA" id="ARBA00023054"/>
    </source>
</evidence>
<dbReference type="EMBL" id="VIIS01001784">
    <property type="protein sequence ID" value="KAF0292918.1"/>
    <property type="molecule type" value="Genomic_DNA"/>
</dbReference>
<keyword evidence="3" id="KW-0963">Cytoplasm</keyword>
<protein>
    <submittedName>
        <fullName evidence="10">Lymphoid-restricted membrane protein</fullName>
    </submittedName>
</protein>
<dbReference type="PANTHER" id="PTHR15352">
    <property type="entry name" value="LYMPHOID-RESTRICTED MEMBRANE PROTEIN, JAW1"/>
    <property type="match status" value="1"/>
</dbReference>
<evidence type="ECO:0000256" key="5">
    <source>
        <dbReference type="ARBA" id="ARBA00022989"/>
    </source>
</evidence>
<dbReference type="PANTHER" id="PTHR15352:SF1">
    <property type="entry name" value="KASH5-LIKE COILED-COIL DOMAIN-CONTAINING PROTEIN"/>
    <property type="match status" value="1"/>
</dbReference>
<keyword evidence="11" id="KW-1185">Reference proteome</keyword>
<name>A0A6A4VSD4_AMPAM</name>
<evidence type="ECO:0000256" key="7">
    <source>
        <dbReference type="ARBA" id="ARBA00023136"/>
    </source>
</evidence>
<evidence type="ECO:0000256" key="4">
    <source>
        <dbReference type="ARBA" id="ARBA00022692"/>
    </source>
</evidence>
<accession>A0A6A4VSD4</accession>
<reference evidence="10 11" key="1">
    <citation type="submission" date="2019-07" db="EMBL/GenBank/DDBJ databases">
        <title>Draft genome assembly of a fouling barnacle, Amphibalanus amphitrite (Darwin, 1854): The first reference genome for Thecostraca.</title>
        <authorList>
            <person name="Kim W."/>
        </authorList>
    </citation>
    <scope>NUCLEOTIDE SEQUENCE [LARGE SCALE GENOMIC DNA]</scope>
    <source>
        <strain evidence="10">SNU_AA5</strain>
        <tissue evidence="10">Soma without cirri and trophi</tissue>
    </source>
</reference>
<evidence type="ECO:0000256" key="3">
    <source>
        <dbReference type="ARBA" id="ARBA00022490"/>
    </source>
</evidence>
<evidence type="ECO:0000256" key="8">
    <source>
        <dbReference type="SAM" id="MobiDB-lite"/>
    </source>
</evidence>
<keyword evidence="4 9" id="KW-0812">Transmembrane</keyword>
<feature type="region of interest" description="Disordered" evidence="8">
    <location>
        <begin position="223"/>
        <end position="295"/>
    </location>
</feature>
<evidence type="ECO:0000256" key="9">
    <source>
        <dbReference type="SAM" id="Phobius"/>
    </source>
</evidence>
<evidence type="ECO:0000256" key="1">
    <source>
        <dbReference type="ARBA" id="ARBA00004167"/>
    </source>
</evidence>
<gene>
    <name evidence="10" type="primary">LRMP_0</name>
    <name evidence="10" type="ORF">FJT64_009168</name>
</gene>